<dbReference type="SUPFAM" id="SSF55729">
    <property type="entry name" value="Acyl-CoA N-acyltransferases (Nat)"/>
    <property type="match status" value="1"/>
</dbReference>
<dbReference type="STRING" id="240302.BN982_01691"/>
<keyword evidence="3" id="KW-1185">Reference proteome</keyword>
<dbReference type="GO" id="GO:1990189">
    <property type="term" value="F:protein N-terminal-serine acetyltransferase activity"/>
    <property type="evidence" value="ECO:0007669"/>
    <property type="project" value="TreeGrafter"/>
</dbReference>
<dbReference type="RefSeq" id="WP_075036831.1">
    <property type="nucleotide sequence ID" value="NZ_FOSB01000006.1"/>
</dbReference>
<dbReference type="InterPro" id="IPR016181">
    <property type="entry name" value="Acyl_CoA_acyltransferase"/>
</dbReference>
<evidence type="ECO:0000259" key="1">
    <source>
        <dbReference type="PROSITE" id="PS51186"/>
    </source>
</evidence>
<dbReference type="InterPro" id="IPR000182">
    <property type="entry name" value="GNAT_dom"/>
</dbReference>
<dbReference type="Pfam" id="PF13302">
    <property type="entry name" value="Acetyltransf_3"/>
    <property type="match status" value="1"/>
</dbReference>
<name>A0A1I3WA82_HALDA</name>
<dbReference type="OrthoDB" id="9799321at2"/>
<proteinExistence type="predicted"/>
<dbReference type="GO" id="GO:0008999">
    <property type="term" value="F:protein-N-terminal-alanine acetyltransferase activity"/>
    <property type="evidence" value="ECO:0007669"/>
    <property type="project" value="TreeGrafter"/>
</dbReference>
<dbReference type="Gene3D" id="3.40.630.30">
    <property type="match status" value="1"/>
</dbReference>
<gene>
    <name evidence="2" type="ORF">SAMN04487936_106228</name>
</gene>
<organism evidence="2 3">
    <name type="scientific">Halobacillus dabanensis</name>
    <dbReference type="NCBI Taxonomy" id="240302"/>
    <lineage>
        <taxon>Bacteria</taxon>
        <taxon>Bacillati</taxon>
        <taxon>Bacillota</taxon>
        <taxon>Bacilli</taxon>
        <taxon>Bacillales</taxon>
        <taxon>Bacillaceae</taxon>
        <taxon>Halobacillus</taxon>
    </lineage>
</organism>
<protein>
    <submittedName>
        <fullName evidence="2">Protein N-acetyltransferase, RimJ/RimL family</fullName>
    </submittedName>
</protein>
<dbReference type="PANTHER" id="PTHR43441:SF3">
    <property type="entry name" value="ACETYLTRANSFERASE"/>
    <property type="match status" value="1"/>
</dbReference>
<dbReference type="PROSITE" id="PS51186">
    <property type="entry name" value="GNAT"/>
    <property type="match status" value="1"/>
</dbReference>
<sequence>MNPIMRDVQSPIETERLLLRMPEPGDGATINASIHESLNELKPWLGFVQQPPTVEETEINARQVQTKFLSRENLRYLVFLKEDRTFVGSTGFHNIDWDVPKFELGYWMDTRYSGNGYMREAVAALTDYALHGLGGARVEIRCESENYKSRSLAESIGFSLEGILRNEDRSVDGERLTDTCIYAKIRT</sequence>
<dbReference type="EMBL" id="FOSB01000006">
    <property type="protein sequence ID" value="SFK03336.1"/>
    <property type="molecule type" value="Genomic_DNA"/>
</dbReference>
<evidence type="ECO:0000313" key="2">
    <source>
        <dbReference type="EMBL" id="SFK03336.1"/>
    </source>
</evidence>
<dbReference type="Proteomes" id="UP000183557">
    <property type="component" value="Unassembled WGS sequence"/>
</dbReference>
<keyword evidence="2" id="KW-0808">Transferase</keyword>
<dbReference type="PANTHER" id="PTHR43441">
    <property type="entry name" value="RIBOSOMAL-PROTEIN-SERINE ACETYLTRANSFERASE"/>
    <property type="match status" value="1"/>
</dbReference>
<feature type="domain" description="N-acetyltransferase" evidence="1">
    <location>
        <begin position="28"/>
        <end position="187"/>
    </location>
</feature>
<dbReference type="GO" id="GO:0005737">
    <property type="term" value="C:cytoplasm"/>
    <property type="evidence" value="ECO:0007669"/>
    <property type="project" value="TreeGrafter"/>
</dbReference>
<dbReference type="AlphaFoldDB" id="A0A1I3WA82"/>
<evidence type="ECO:0000313" key="3">
    <source>
        <dbReference type="Proteomes" id="UP000183557"/>
    </source>
</evidence>
<accession>A0A1I3WA82</accession>
<reference evidence="3" key="1">
    <citation type="submission" date="2016-10" db="EMBL/GenBank/DDBJ databases">
        <authorList>
            <person name="Varghese N."/>
            <person name="Submissions S."/>
        </authorList>
    </citation>
    <scope>NUCLEOTIDE SEQUENCE [LARGE SCALE GENOMIC DNA]</scope>
    <source>
        <strain evidence="3">CGMCC 1.3704</strain>
    </source>
</reference>
<dbReference type="InterPro" id="IPR051908">
    <property type="entry name" value="Ribosomal_N-acetyltransferase"/>
</dbReference>